<proteinExistence type="predicted"/>
<reference evidence="2 3" key="1">
    <citation type="submission" date="2024-11" db="EMBL/GenBank/DDBJ databases">
        <title>The Natural Products Discovery Center: Release of the First 8490 Sequenced Strains for Exploring Actinobacteria Biosynthetic Diversity.</title>
        <authorList>
            <person name="Kalkreuter E."/>
            <person name="Kautsar S.A."/>
            <person name="Yang D."/>
            <person name="Bader C.D."/>
            <person name="Teijaro C.N."/>
            <person name="Fluegel L."/>
            <person name="Davis C.M."/>
            <person name="Simpson J.R."/>
            <person name="Lauterbach L."/>
            <person name="Steele A.D."/>
            <person name="Gui C."/>
            <person name="Meng S."/>
            <person name="Li G."/>
            <person name="Viehrig K."/>
            <person name="Ye F."/>
            <person name="Su P."/>
            <person name="Kiefer A.F."/>
            <person name="Nichols A."/>
            <person name="Cepeda A.J."/>
            <person name="Yan W."/>
            <person name="Fan B."/>
            <person name="Jiang Y."/>
            <person name="Adhikari A."/>
            <person name="Zheng C.-J."/>
            <person name="Schuster L."/>
            <person name="Cowan T.M."/>
            <person name="Smanski M.J."/>
            <person name="Chevrette M.G."/>
            <person name="De Carvalho L.P.S."/>
            <person name="Shen B."/>
        </authorList>
    </citation>
    <scope>NUCLEOTIDE SEQUENCE [LARGE SCALE GENOMIC DNA]</scope>
    <source>
        <strain evidence="2 3">NPDC077433</strain>
    </source>
</reference>
<comment type="caution">
    <text evidence="2">The sequence shown here is derived from an EMBL/GenBank/DDBJ whole genome shotgun (WGS) entry which is preliminary data.</text>
</comment>
<accession>A0ABW8L811</accession>
<evidence type="ECO:0000256" key="1">
    <source>
        <dbReference type="SAM" id="MobiDB-lite"/>
    </source>
</evidence>
<dbReference type="EMBL" id="JBJDPD010000009">
    <property type="protein sequence ID" value="MFK4001046.1"/>
    <property type="molecule type" value="Genomic_DNA"/>
</dbReference>
<keyword evidence="3" id="KW-1185">Reference proteome</keyword>
<feature type="compositionally biased region" description="Basic and acidic residues" evidence="1">
    <location>
        <begin position="1"/>
        <end position="12"/>
    </location>
</feature>
<name>A0ABW8L811_9GAMM</name>
<evidence type="ECO:0000313" key="2">
    <source>
        <dbReference type="EMBL" id="MFK4001046.1"/>
    </source>
</evidence>
<feature type="region of interest" description="Disordered" evidence="1">
    <location>
        <begin position="1"/>
        <end position="47"/>
    </location>
</feature>
<dbReference type="Proteomes" id="UP001620234">
    <property type="component" value="Unassembled WGS sequence"/>
</dbReference>
<dbReference type="RefSeq" id="WP_230710404.1">
    <property type="nucleotide sequence ID" value="NZ_JBJDPD010000009.1"/>
</dbReference>
<sequence length="47" mass="5135">MAIKPVSKESKYSGENGKTGWSSIGILESGKKETPRLKTGHIYPIET</sequence>
<protein>
    <submittedName>
        <fullName evidence="2">Uncharacterized protein</fullName>
    </submittedName>
</protein>
<gene>
    <name evidence="2" type="ORF">ACI2I3_06825</name>
</gene>
<organism evidence="2 3">
    <name type="scientific">Psychrobacter namhaensis</name>
    <dbReference type="NCBI Taxonomy" id="292734"/>
    <lineage>
        <taxon>Bacteria</taxon>
        <taxon>Pseudomonadati</taxon>
        <taxon>Pseudomonadota</taxon>
        <taxon>Gammaproteobacteria</taxon>
        <taxon>Moraxellales</taxon>
        <taxon>Moraxellaceae</taxon>
        <taxon>Psychrobacter</taxon>
    </lineage>
</organism>
<evidence type="ECO:0000313" key="3">
    <source>
        <dbReference type="Proteomes" id="UP001620234"/>
    </source>
</evidence>